<name>A0A4C1YYM2_EUMVA</name>
<keyword evidence="2" id="KW-1185">Reference proteome</keyword>
<comment type="caution">
    <text evidence="1">The sequence shown here is derived from an EMBL/GenBank/DDBJ whole genome shotgun (WGS) entry which is preliminary data.</text>
</comment>
<reference evidence="1 2" key="1">
    <citation type="journal article" date="2019" name="Commun. Biol.">
        <title>The bagworm genome reveals a unique fibroin gene that provides high tensile strength.</title>
        <authorList>
            <person name="Kono N."/>
            <person name="Nakamura H."/>
            <person name="Ohtoshi R."/>
            <person name="Tomita M."/>
            <person name="Numata K."/>
            <person name="Arakawa K."/>
        </authorList>
    </citation>
    <scope>NUCLEOTIDE SEQUENCE [LARGE SCALE GENOMIC DNA]</scope>
</reference>
<evidence type="ECO:0000313" key="2">
    <source>
        <dbReference type="Proteomes" id="UP000299102"/>
    </source>
</evidence>
<protein>
    <submittedName>
        <fullName evidence="1">Uncharacterized protein</fullName>
    </submittedName>
</protein>
<gene>
    <name evidence="1" type="ORF">EVAR_58518_1</name>
</gene>
<organism evidence="1 2">
    <name type="scientific">Eumeta variegata</name>
    <name type="common">Bagworm moth</name>
    <name type="synonym">Eumeta japonica</name>
    <dbReference type="NCBI Taxonomy" id="151549"/>
    <lineage>
        <taxon>Eukaryota</taxon>
        <taxon>Metazoa</taxon>
        <taxon>Ecdysozoa</taxon>
        <taxon>Arthropoda</taxon>
        <taxon>Hexapoda</taxon>
        <taxon>Insecta</taxon>
        <taxon>Pterygota</taxon>
        <taxon>Neoptera</taxon>
        <taxon>Endopterygota</taxon>
        <taxon>Lepidoptera</taxon>
        <taxon>Glossata</taxon>
        <taxon>Ditrysia</taxon>
        <taxon>Tineoidea</taxon>
        <taxon>Psychidae</taxon>
        <taxon>Oiketicinae</taxon>
        <taxon>Eumeta</taxon>
    </lineage>
</organism>
<dbReference type="AlphaFoldDB" id="A0A4C1YYM2"/>
<evidence type="ECO:0000313" key="1">
    <source>
        <dbReference type="EMBL" id="GBP79507.1"/>
    </source>
</evidence>
<proteinExistence type="predicted"/>
<sequence>MIRDDDPVFALRTGFLFAKLDNGLTPTPTSLWYCLMLPRYPLYLRTALGYKSTCVRCQAHSVGQNQASSEF</sequence>
<accession>A0A4C1YYM2</accession>
<dbReference type="EMBL" id="BGZK01001416">
    <property type="protein sequence ID" value="GBP79507.1"/>
    <property type="molecule type" value="Genomic_DNA"/>
</dbReference>
<dbReference type="Proteomes" id="UP000299102">
    <property type="component" value="Unassembled WGS sequence"/>
</dbReference>